<reference evidence="1 2" key="1">
    <citation type="submission" date="2019-04" db="EMBL/GenBank/DDBJ databases">
        <title>Annotation for the trematode Fasciola gigantica.</title>
        <authorList>
            <person name="Choi Y.-J."/>
        </authorList>
    </citation>
    <scope>NUCLEOTIDE SEQUENCE [LARGE SCALE GENOMIC DNA]</scope>
    <source>
        <strain evidence="1">Uganda_cow_1</strain>
    </source>
</reference>
<organism evidence="1 2">
    <name type="scientific">Fasciola gigantica</name>
    <name type="common">Giant liver fluke</name>
    <dbReference type="NCBI Taxonomy" id="46835"/>
    <lineage>
        <taxon>Eukaryota</taxon>
        <taxon>Metazoa</taxon>
        <taxon>Spiralia</taxon>
        <taxon>Lophotrochozoa</taxon>
        <taxon>Platyhelminthes</taxon>
        <taxon>Trematoda</taxon>
        <taxon>Digenea</taxon>
        <taxon>Plagiorchiida</taxon>
        <taxon>Echinostomata</taxon>
        <taxon>Echinostomatoidea</taxon>
        <taxon>Fasciolidae</taxon>
        <taxon>Fasciola</taxon>
    </lineage>
</organism>
<dbReference type="EMBL" id="SUNJ01011191">
    <property type="protein sequence ID" value="TPP59078.1"/>
    <property type="molecule type" value="Genomic_DNA"/>
</dbReference>
<evidence type="ECO:0000313" key="1">
    <source>
        <dbReference type="EMBL" id="TPP59078.1"/>
    </source>
</evidence>
<accession>A0A504YLV5</accession>
<protein>
    <submittedName>
        <fullName evidence="1">Uncharacterized protein</fullName>
    </submittedName>
</protein>
<evidence type="ECO:0000313" key="2">
    <source>
        <dbReference type="Proteomes" id="UP000316759"/>
    </source>
</evidence>
<sequence>MAWILHSPIYPSLCFSPPEIRTSGGSKPNYYSTIAACQIQNSLKRSNVTAMPPETPFNRSKFEQNPPVPTQSFCANPNANFTHRHIVAHQNQMRENNYIFAHLSNLRMRCIYNGQKSFVPVHRSTLYSVRLGTQLTR</sequence>
<name>A0A504YLV5_FASGI</name>
<gene>
    <name evidence="1" type="ORF">FGIG_06028</name>
</gene>
<dbReference type="Proteomes" id="UP000316759">
    <property type="component" value="Unassembled WGS sequence"/>
</dbReference>
<dbReference type="AlphaFoldDB" id="A0A504YLV5"/>
<proteinExistence type="predicted"/>
<keyword evidence="2" id="KW-1185">Reference proteome</keyword>
<comment type="caution">
    <text evidence="1">The sequence shown here is derived from an EMBL/GenBank/DDBJ whole genome shotgun (WGS) entry which is preliminary data.</text>
</comment>